<proteinExistence type="predicted"/>
<reference evidence="2 3" key="1">
    <citation type="submission" date="2022-07" db="EMBL/GenBank/DDBJ databases">
        <authorList>
            <person name="Abrouk D."/>
            <person name="Moenne-Loccoz Y."/>
            <person name="Todorovic I."/>
            <person name="Raicevic V."/>
            <person name="Jovicic-Petrovic J."/>
        </authorList>
    </citation>
    <scope>NUCLEOTIDE SEQUENCE [LARGE SCALE GENOMIC DNA]</scope>
    <source>
        <strain evidence="3">IT-P374</strain>
    </source>
</reference>
<sequence>MSDSSSQIIFKQLLDRHRCIQIPMIQRDFAQGRQSEKEVRVDFLNSLYNAFLLPIDDDALPLNLDFIYGSVEGRGETRFLPLDGQQRLTTLFLLHWYLALKDGCVQEFKRIFCSQDESRFSYSVRPSSGEFFNALVNFFPDTPPNKQSDLVALIANQSWYFRSWRLDPTIQSALTMLEDIHQRFSGTEASFLRLVDEAHPVITFQLLDLDNFGLSDDLYIKMNARGKPLTAFETFKARYEQALAVQFEGESVDLEDRSVSVAEYFALRMDTRWADFFWSYRDKETHLFDNAVMNLFHAVALVTRDDEKDSYPEDVAALKDKELKFTYQRFQNNGWLDRSFSEVLIMLLDVWSEEGAFKLQLPGNRYFDERAIFATAVSEPASLGYTEIVQFFAYVAFLREHGEKNAEAFQDWMRIVCNLSVNSAYERPADVQRSIAAVCNLVIHADNILEYFATTERPTVGFSPPQISEEILKAQLILAHSGWRALIDKAESHGYFKGQIEFLLSFCGAVDNAEDLSVIDWSVAAHIRVQRQFKAYLKHAETMFNSRGLTSLDDYRWERALLSLGDYFLRSSDRNYSFLVNSAAEQGSWKRLLRTSDGSQRELLKALWDNLNSKGPVDQQLDDLIDAATDLEPWRQALIETPAAFGYCRQRALRWADEDEIYLLKKSRMSGAHAELYSYALHHRLTAVSIAKKLSPLRLGDYGSVSGSDFYPYVSLIFENSPSPLEVTVTSIDGQFQISLQSSEVAKFAKLNSTLNASLGFVKAEGEFQLNVKRELIDKTLLKLAGLLKNYK</sequence>
<accession>A0ABY7Z994</accession>
<dbReference type="InterPro" id="IPR004919">
    <property type="entry name" value="GmrSD_N"/>
</dbReference>
<evidence type="ECO:0000313" key="2">
    <source>
        <dbReference type="EMBL" id="WDR36195.1"/>
    </source>
</evidence>
<feature type="domain" description="GmrSD restriction endonucleases N-terminal" evidence="1">
    <location>
        <begin position="11"/>
        <end position="239"/>
    </location>
</feature>
<dbReference type="RefSeq" id="WP_274658407.1">
    <property type="nucleotide sequence ID" value="NZ_CP101655.1"/>
</dbReference>
<name>A0ABY7Z994_9PSED</name>
<gene>
    <name evidence="2" type="ORF">NN484_00310</name>
</gene>
<protein>
    <submittedName>
        <fullName evidence="2">DUF262 domain-containing protein</fullName>
    </submittedName>
</protein>
<evidence type="ECO:0000313" key="3">
    <source>
        <dbReference type="Proteomes" id="UP001222282"/>
    </source>
</evidence>
<evidence type="ECO:0000259" key="1">
    <source>
        <dbReference type="Pfam" id="PF03235"/>
    </source>
</evidence>
<dbReference type="Pfam" id="PF03235">
    <property type="entry name" value="GmrSD_N"/>
    <property type="match status" value="1"/>
</dbReference>
<dbReference type="Proteomes" id="UP001222282">
    <property type="component" value="Chromosome"/>
</dbReference>
<organism evidence="2 3">
    <name type="scientific">Pseudomonas serboccidentalis</name>
    <dbReference type="NCBI Taxonomy" id="2964670"/>
    <lineage>
        <taxon>Bacteria</taxon>
        <taxon>Pseudomonadati</taxon>
        <taxon>Pseudomonadota</taxon>
        <taxon>Gammaproteobacteria</taxon>
        <taxon>Pseudomonadales</taxon>
        <taxon>Pseudomonadaceae</taxon>
        <taxon>Pseudomonas</taxon>
    </lineage>
</organism>
<dbReference type="EMBL" id="CP101655">
    <property type="protein sequence ID" value="WDR36195.1"/>
    <property type="molecule type" value="Genomic_DNA"/>
</dbReference>
<keyword evidence="3" id="KW-1185">Reference proteome</keyword>